<dbReference type="Pfam" id="PF13531">
    <property type="entry name" value="SBP_bac_11"/>
    <property type="match status" value="1"/>
</dbReference>
<name>A0A7K1L285_9ACTN</name>
<dbReference type="Proteomes" id="UP000432015">
    <property type="component" value="Unassembled WGS sequence"/>
</dbReference>
<feature type="transmembrane region" description="Helical" evidence="2">
    <location>
        <begin position="199"/>
        <end position="224"/>
    </location>
</feature>
<dbReference type="InterPro" id="IPR036465">
    <property type="entry name" value="vWFA_dom_sf"/>
</dbReference>
<organism evidence="4 5">
    <name type="scientific">Actinomadura litoris</name>
    <dbReference type="NCBI Taxonomy" id="2678616"/>
    <lineage>
        <taxon>Bacteria</taxon>
        <taxon>Bacillati</taxon>
        <taxon>Actinomycetota</taxon>
        <taxon>Actinomycetes</taxon>
        <taxon>Streptosporangiales</taxon>
        <taxon>Thermomonosporaceae</taxon>
        <taxon>Actinomadura</taxon>
    </lineage>
</organism>
<feature type="compositionally biased region" description="Low complexity" evidence="1">
    <location>
        <begin position="125"/>
        <end position="140"/>
    </location>
</feature>
<evidence type="ECO:0000313" key="4">
    <source>
        <dbReference type="EMBL" id="MUN38558.1"/>
    </source>
</evidence>
<feature type="region of interest" description="Disordered" evidence="1">
    <location>
        <begin position="1"/>
        <end position="192"/>
    </location>
</feature>
<dbReference type="EMBL" id="WOFH01000006">
    <property type="protein sequence ID" value="MUN38558.1"/>
    <property type="molecule type" value="Genomic_DNA"/>
</dbReference>
<dbReference type="SMART" id="SM00327">
    <property type="entry name" value="VWA"/>
    <property type="match status" value="1"/>
</dbReference>
<evidence type="ECO:0000313" key="5">
    <source>
        <dbReference type="Proteomes" id="UP000432015"/>
    </source>
</evidence>
<dbReference type="Gene3D" id="3.40.50.410">
    <property type="entry name" value="von Willebrand factor, type A domain"/>
    <property type="match status" value="1"/>
</dbReference>
<reference evidence="4 5" key="1">
    <citation type="submission" date="2019-11" db="EMBL/GenBank/DDBJ databases">
        <authorList>
            <person name="Cao P."/>
        </authorList>
    </citation>
    <scope>NUCLEOTIDE SEQUENCE [LARGE SCALE GENOMIC DNA]</scope>
    <source>
        <strain evidence="4 5">NEAU-AAG5</strain>
    </source>
</reference>
<gene>
    <name evidence="4" type="ORF">GNZ18_18385</name>
</gene>
<feature type="compositionally biased region" description="Pro residues" evidence="1">
    <location>
        <begin position="45"/>
        <end position="62"/>
    </location>
</feature>
<comment type="caution">
    <text evidence="4">The sequence shown here is derived from an EMBL/GenBank/DDBJ whole genome shotgun (WGS) entry which is preliminary data.</text>
</comment>
<evidence type="ECO:0000256" key="2">
    <source>
        <dbReference type="SAM" id="Phobius"/>
    </source>
</evidence>
<accession>A0A7K1L285</accession>
<keyword evidence="5" id="KW-1185">Reference proteome</keyword>
<proteinExistence type="predicted"/>
<dbReference type="AlphaFoldDB" id="A0A7K1L285"/>
<protein>
    <submittedName>
        <fullName evidence="4">VWA domain-containing protein</fullName>
    </submittedName>
</protein>
<dbReference type="SUPFAM" id="SSF53300">
    <property type="entry name" value="vWA-like"/>
    <property type="match status" value="1"/>
</dbReference>
<dbReference type="InterPro" id="IPR002035">
    <property type="entry name" value="VWF_A"/>
</dbReference>
<feature type="compositionally biased region" description="Gly residues" evidence="1">
    <location>
        <begin position="100"/>
        <end position="113"/>
    </location>
</feature>
<feature type="domain" description="VWFA" evidence="3">
    <location>
        <begin position="569"/>
        <end position="769"/>
    </location>
</feature>
<feature type="compositionally biased region" description="Low complexity" evidence="1">
    <location>
        <begin position="63"/>
        <end position="73"/>
    </location>
</feature>
<feature type="compositionally biased region" description="Gly residues" evidence="1">
    <location>
        <begin position="165"/>
        <end position="189"/>
    </location>
</feature>
<evidence type="ECO:0000259" key="3">
    <source>
        <dbReference type="PROSITE" id="PS50234"/>
    </source>
</evidence>
<sequence>MSGRHRDDFPEGNGEDGNDPGSPVFGPANDGSSDWFGTRDSRRTPLPPEPQSPPEPHSPLPPQGSQSPQGPQMPQGPPPGSGETPSWFTPRRSSEEPVYGPGGYGVYGAGPGGAPAAEEPRDPAAGRPGPYPSEPAASPGGHPGSAPPPGGYDVLRSSAERPTGFFGGGGSGPGGPGRPDGPRGSGSGEYGRRGHKRSIAALIGPMAGAIGLALLLGVGVYAFAESGTDCGGDALSLSVAAAPDIAPVVTKAAERFNDGKEKVGDRCVRANVRSAEPASVATLLSGQGVASGSNQRPDVWIPDSSLWPSLAQGQGGAAGQKGAVTLTRTSVATSPIVVGLPRTLAAQLKRSGVTAAPSWDNLLKAAGGVAGGAVTKNQMIPAGSVRLLVPDPTRNAAGMGSLMITSALLANDPNKESIFTGIVRTVRESIVPDVEEQFTHFRKDRTGKQPISLSSEQALWKYDRGGPAEPAVALYPLEGTLSMDYPFTITTGDGDRAKAARALEEAMSTEATKSDVRDAGFRSPDGKAPATFGERTGVSPARPRQLPMPQAAEVTQVMQAWSKLSLGLRILTLVDVSGSMAEEVAPHTNRLQAIAQVSQGGLSMMSNDTELGQWLFSTNMRGGLPYRETVPVGPLGERVGSNTRRGLVLSWLNQMKPKPDGDTGLYRTMLAAYKAMNRSYKPEFGNSILLMTDGRNDDPGGPSLKEALAELRGMQDPNKPIQVNMIGFGKGVDRAELEQIAAATGGNVQIAMTPQEISKIFLKMLSRRITS</sequence>
<dbReference type="PROSITE" id="PS50234">
    <property type="entry name" value="VWFA"/>
    <property type="match status" value="1"/>
</dbReference>
<keyword evidence="2" id="KW-0812">Transmembrane</keyword>
<feature type="region of interest" description="Disordered" evidence="1">
    <location>
        <begin position="508"/>
        <end position="544"/>
    </location>
</feature>
<keyword evidence="2" id="KW-1133">Transmembrane helix</keyword>
<dbReference type="Pfam" id="PF00092">
    <property type="entry name" value="VWA"/>
    <property type="match status" value="1"/>
</dbReference>
<keyword evidence="2" id="KW-0472">Membrane</keyword>
<evidence type="ECO:0000256" key="1">
    <source>
        <dbReference type="SAM" id="MobiDB-lite"/>
    </source>
</evidence>